<feature type="region of interest" description="Disordered" evidence="2">
    <location>
        <begin position="1"/>
        <end position="111"/>
    </location>
</feature>
<feature type="compositionally biased region" description="Polar residues" evidence="2">
    <location>
        <begin position="31"/>
        <end position="54"/>
    </location>
</feature>
<feature type="coiled-coil region" evidence="1">
    <location>
        <begin position="338"/>
        <end position="367"/>
    </location>
</feature>
<dbReference type="STRING" id="1160509.A0A3N4ITR9"/>
<name>A0A3N4ITR9_ASCIM</name>
<dbReference type="Proteomes" id="UP000275078">
    <property type="component" value="Unassembled WGS sequence"/>
</dbReference>
<organism evidence="3 4">
    <name type="scientific">Ascobolus immersus RN42</name>
    <dbReference type="NCBI Taxonomy" id="1160509"/>
    <lineage>
        <taxon>Eukaryota</taxon>
        <taxon>Fungi</taxon>
        <taxon>Dikarya</taxon>
        <taxon>Ascomycota</taxon>
        <taxon>Pezizomycotina</taxon>
        <taxon>Pezizomycetes</taxon>
        <taxon>Pezizales</taxon>
        <taxon>Ascobolaceae</taxon>
        <taxon>Ascobolus</taxon>
    </lineage>
</organism>
<evidence type="ECO:0000313" key="3">
    <source>
        <dbReference type="EMBL" id="RPA87661.1"/>
    </source>
</evidence>
<feature type="compositionally biased region" description="Polar residues" evidence="2">
    <location>
        <begin position="200"/>
        <end position="219"/>
    </location>
</feature>
<feature type="region of interest" description="Disordered" evidence="2">
    <location>
        <begin position="200"/>
        <end position="301"/>
    </location>
</feature>
<proteinExistence type="predicted"/>
<protein>
    <submittedName>
        <fullName evidence="3">Uncharacterized protein</fullName>
    </submittedName>
</protein>
<evidence type="ECO:0000256" key="1">
    <source>
        <dbReference type="SAM" id="Coils"/>
    </source>
</evidence>
<dbReference type="EMBL" id="ML119646">
    <property type="protein sequence ID" value="RPA87661.1"/>
    <property type="molecule type" value="Genomic_DNA"/>
</dbReference>
<feature type="compositionally biased region" description="Polar residues" evidence="2">
    <location>
        <begin position="7"/>
        <end position="16"/>
    </location>
</feature>
<evidence type="ECO:0000256" key="2">
    <source>
        <dbReference type="SAM" id="MobiDB-lite"/>
    </source>
</evidence>
<feature type="compositionally biased region" description="Polar residues" evidence="2">
    <location>
        <begin position="266"/>
        <end position="291"/>
    </location>
</feature>
<gene>
    <name evidence="3" type="ORF">BJ508DRAFT_410408</name>
</gene>
<feature type="compositionally biased region" description="Low complexity" evidence="2">
    <location>
        <begin position="248"/>
        <end position="265"/>
    </location>
</feature>
<accession>A0A3N4ITR9</accession>
<evidence type="ECO:0000313" key="4">
    <source>
        <dbReference type="Proteomes" id="UP000275078"/>
    </source>
</evidence>
<dbReference type="AlphaFoldDB" id="A0A3N4ITR9"/>
<keyword evidence="4" id="KW-1185">Reference proteome</keyword>
<keyword evidence="1" id="KW-0175">Coiled coil</keyword>
<sequence>MYPGAGHQQNYPQSSFHGGVCQQPPGGVQYRTASPPVSTPHHSTYPPVQQQSQVAYDGQHQRHSVSYSSYAAPVPPPPTAFAPQGYQQHSRPASYPSLPPQPGHQNFPGSQPYVPTYQPQAHTPATPQQFNGVFSTPPNFPSYQLQASGAPKQFNGASSVSQNGSYLGAPAGYLGTANALSRPVTPVGGYLDPAASRYNTPSICDGSRPQSAVPNQQNRPPTSTQQQQGQPQQYVQNQPTHHPEPFTSPSVQSQVQVQSGQHQLSTQNGTQPITVPFQQPPQDSSATQHEASSPRIPSVVGGSGALAAISKISSGIWERVKQESIEREARRQQKPQEAQDIQKLREQQELEAAAARTEAREQAMMQQDTEADGDAALQEVMKQQQLLNMMNQRHEFQMQMIQAQYQMQSNAIAYSANFANMAYANSKSYI</sequence>
<feature type="compositionally biased region" description="Low complexity" evidence="2">
    <location>
        <begin position="220"/>
        <end position="240"/>
    </location>
</feature>
<feature type="compositionally biased region" description="Low complexity" evidence="2">
    <location>
        <begin position="18"/>
        <end position="29"/>
    </location>
</feature>
<reference evidence="3 4" key="1">
    <citation type="journal article" date="2018" name="Nat. Ecol. Evol.">
        <title>Pezizomycetes genomes reveal the molecular basis of ectomycorrhizal truffle lifestyle.</title>
        <authorList>
            <person name="Murat C."/>
            <person name="Payen T."/>
            <person name="Noel B."/>
            <person name="Kuo A."/>
            <person name="Morin E."/>
            <person name="Chen J."/>
            <person name="Kohler A."/>
            <person name="Krizsan K."/>
            <person name="Balestrini R."/>
            <person name="Da Silva C."/>
            <person name="Montanini B."/>
            <person name="Hainaut M."/>
            <person name="Levati E."/>
            <person name="Barry K.W."/>
            <person name="Belfiori B."/>
            <person name="Cichocki N."/>
            <person name="Clum A."/>
            <person name="Dockter R.B."/>
            <person name="Fauchery L."/>
            <person name="Guy J."/>
            <person name="Iotti M."/>
            <person name="Le Tacon F."/>
            <person name="Lindquist E.A."/>
            <person name="Lipzen A."/>
            <person name="Malagnac F."/>
            <person name="Mello A."/>
            <person name="Molinier V."/>
            <person name="Miyauchi S."/>
            <person name="Poulain J."/>
            <person name="Riccioni C."/>
            <person name="Rubini A."/>
            <person name="Sitrit Y."/>
            <person name="Splivallo R."/>
            <person name="Traeger S."/>
            <person name="Wang M."/>
            <person name="Zifcakova L."/>
            <person name="Wipf D."/>
            <person name="Zambonelli A."/>
            <person name="Paolocci F."/>
            <person name="Nowrousian M."/>
            <person name="Ottonello S."/>
            <person name="Baldrian P."/>
            <person name="Spatafora J.W."/>
            <person name="Henrissat B."/>
            <person name="Nagy L.G."/>
            <person name="Aury J.M."/>
            <person name="Wincker P."/>
            <person name="Grigoriev I.V."/>
            <person name="Bonfante P."/>
            <person name="Martin F.M."/>
        </authorList>
    </citation>
    <scope>NUCLEOTIDE SEQUENCE [LARGE SCALE GENOMIC DNA]</scope>
    <source>
        <strain evidence="3 4">RN42</strain>
    </source>
</reference>